<accession>A0A1A3N9R8</accession>
<dbReference type="Gene3D" id="1.10.10.10">
    <property type="entry name" value="Winged helix-like DNA-binding domain superfamily/Winged helix DNA-binding domain"/>
    <property type="match status" value="1"/>
</dbReference>
<keyword evidence="1" id="KW-0808">Transferase</keyword>
<dbReference type="EMBL" id="LZLR01000178">
    <property type="protein sequence ID" value="OBK17794.1"/>
    <property type="molecule type" value="Genomic_DNA"/>
</dbReference>
<dbReference type="InterPro" id="IPR036390">
    <property type="entry name" value="WH_DNA-bd_sf"/>
</dbReference>
<dbReference type="Proteomes" id="UP000093819">
    <property type="component" value="Unassembled WGS sequence"/>
</dbReference>
<sequence>MRQRLRSSILALARHRGPDSSICPSDAARAIGGQTWRDLMPDARELARELVAAGHVVITQRGEALDPNAQWSGPIRITARRARDADVR</sequence>
<dbReference type="GO" id="GO:0016740">
    <property type="term" value="F:transferase activity"/>
    <property type="evidence" value="ECO:0007669"/>
    <property type="project" value="UniProtKB-KW"/>
</dbReference>
<proteinExistence type="predicted"/>
<dbReference type="SUPFAM" id="SSF46785">
    <property type="entry name" value="Winged helix' DNA-binding domain"/>
    <property type="match status" value="1"/>
</dbReference>
<protein>
    <submittedName>
        <fullName evidence="1">S-adenosylmethionine tRNA ribosyltransferase</fullName>
    </submittedName>
</protein>
<reference evidence="1 2" key="1">
    <citation type="submission" date="2016-06" db="EMBL/GenBank/DDBJ databases">
        <authorList>
            <person name="Kjaerup R.B."/>
            <person name="Dalgaard T.S."/>
            <person name="Juul-Madsen H.R."/>
        </authorList>
    </citation>
    <scope>NUCLEOTIDE SEQUENCE [LARGE SCALE GENOMIC DNA]</scope>
    <source>
        <strain evidence="1 2">1245335.1</strain>
    </source>
</reference>
<dbReference type="OrthoDB" id="34459at2"/>
<organism evidence="1 2">
    <name type="scientific">Mycobacterium asiaticum</name>
    <dbReference type="NCBI Taxonomy" id="1790"/>
    <lineage>
        <taxon>Bacteria</taxon>
        <taxon>Bacillati</taxon>
        <taxon>Actinomycetota</taxon>
        <taxon>Actinomycetes</taxon>
        <taxon>Mycobacteriales</taxon>
        <taxon>Mycobacteriaceae</taxon>
        <taxon>Mycobacterium</taxon>
    </lineage>
</organism>
<comment type="caution">
    <text evidence="1">The sequence shown here is derived from an EMBL/GenBank/DDBJ whole genome shotgun (WGS) entry which is preliminary data.</text>
</comment>
<dbReference type="AlphaFoldDB" id="A0A1A3N9R8"/>
<name>A0A1A3N9R8_MYCAS</name>
<evidence type="ECO:0000313" key="2">
    <source>
        <dbReference type="Proteomes" id="UP000093819"/>
    </source>
</evidence>
<evidence type="ECO:0000313" key="1">
    <source>
        <dbReference type="EMBL" id="OBK17794.1"/>
    </source>
</evidence>
<dbReference type="InterPro" id="IPR021660">
    <property type="entry name" value="DUF3253"/>
</dbReference>
<dbReference type="Pfam" id="PF11625">
    <property type="entry name" value="DUF3253"/>
    <property type="match status" value="1"/>
</dbReference>
<dbReference type="InterPro" id="IPR036388">
    <property type="entry name" value="WH-like_DNA-bd_sf"/>
</dbReference>
<gene>
    <name evidence="1" type="ORF">A5635_03745</name>
</gene>